<dbReference type="AlphaFoldDB" id="A0A838CQH7"/>
<keyword evidence="2" id="KW-1185">Reference proteome</keyword>
<accession>A0A838CQH7</accession>
<organism evidence="1 2">
    <name type="scientific">Halobacillus locisalis</name>
    <dbReference type="NCBI Taxonomy" id="220753"/>
    <lineage>
        <taxon>Bacteria</taxon>
        <taxon>Bacillati</taxon>
        <taxon>Bacillota</taxon>
        <taxon>Bacilli</taxon>
        <taxon>Bacillales</taxon>
        <taxon>Bacillaceae</taxon>
        <taxon>Halobacillus</taxon>
    </lineage>
</organism>
<proteinExistence type="predicted"/>
<dbReference type="EMBL" id="JACEFG010000001">
    <property type="protein sequence ID" value="MBA2174015.1"/>
    <property type="molecule type" value="Genomic_DNA"/>
</dbReference>
<protein>
    <submittedName>
        <fullName evidence="1">Sporulation inhibitor of replication protein SirA</fullName>
    </submittedName>
</protein>
<evidence type="ECO:0000313" key="2">
    <source>
        <dbReference type="Proteomes" id="UP000571017"/>
    </source>
</evidence>
<dbReference type="Proteomes" id="UP000571017">
    <property type="component" value="Unassembled WGS sequence"/>
</dbReference>
<dbReference type="InterPro" id="IPR038449">
    <property type="entry name" value="SirA_sf"/>
</dbReference>
<name>A0A838CQH7_9BACI</name>
<dbReference type="InterPro" id="IPR019683">
    <property type="entry name" value="SirA"/>
</dbReference>
<dbReference type="Pfam" id="PF10747">
    <property type="entry name" value="SirA"/>
    <property type="match status" value="1"/>
</dbReference>
<gene>
    <name evidence="1" type="primary">sirA</name>
    <name evidence="1" type="ORF">H0266_03780</name>
</gene>
<dbReference type="RefSeq" id="WP_181471035.1">
    <property type="nucleotide sequence ID" value="NZ_JACEFG010000001.1"/>
</dbReference>
<comment type="caution">
    <text evidence="1">The sequence shown here is derived from an EMBL/GenBank/DDBJ whole genome shotgun (WGS) entry which is preliminary data.</text>
</comment>
<reference evidence="1 2" key="1">
    <citation type="journal article" date="2004" name="Extremophiles">
        <title>Halobacillus locisalis sp. nov., a halophilic bacterium isolated from a marine solar saltern of the Yellow Sea in Korea.</title>
        <authorList>
            <person name="Yoon J.H."/>
            <person name="Kang K.H."/>
            <person name="Oh T.K."/>
            <person name="Park Y.H."/>
        </authorList>
    </citation>
    <scope>NUCLEOTIDE SEQUENCE [LARGE SCALE GENOMIC DNA]</scope>
    <source>
        <strain evidence="1 2">KCTC 3788</strain>
    </source>
</reference>
<dbReference type="Gene3D" id="3.30.310.250">
    <property type="entry name" value="Sporulation inhibitor of replication protein SirA"/>
    <property type="match status" value="1"/>
</dbReference>
<sequence length="141" mass="16779">MQMVVFSIRKEIAERYYYKVDLMKRFFLELIQRPESIAHVRQLLYITESFPFHEWVVKHSPLKEGVKRSLSHDVPFLKSSSSYGIMDNKNYCCLFQCENLWQAEAMVLEPLRRSSHSFYIIETKGEHYGWLSPLAGQRLLL</sequence>
<evidence type="ECO:0000313" key="1">
    <source>
        <dbReference type="EMBL" id="MBA2174015.1"/>
    </source>
</evidence>